<dbReference type="Pfam" id="PF01917">
    <property type="entry name" value="Flagellin_arch-type"/>
    <property type="match status" value="1"/>
</dbReference>
<evidence type="ECO:0000256" key="4">
    <source>
        <dbReference type="RuleBase" id="RU361282"/>
    </source>
</evidence>
<keyword evidence="6" id="KW-0969">Cilium</keyword>
<keyword evidence="7" id="KW-1185">Reference proteome</keyword>
<protein>
    <recommendedName>
        <fullName evidence="4">Flagellin</fullName>
    </recommendedName>
</protein>
<evidence type="ECO:0000256" key="2">
    <source>
        <dbReference type="ARBA" id="ARBA00010256"/>
    </source>
</evidence>
<evidence type="ECO:0000256" key="3">
    <source>
        <dbReference type="ARBA" id="ARBA00022440"/>
    </source>
</evidence>
<keyword evidence="3 4" id="KW-0974">Archaeal flagellum</keyword>
<keyword evidence="5" id="KW-0472">Membrane</keyword>
<dbReference type="OrthoDB" id="102632at2157"/>
<feature type="transmembrane region" description="Helical" evidence="5">
    <location>
        <begin position="12"/>
        <end position="36"/>
    </location>
</feature>
<keyword evidence="5" id="KW-1133">Transmembrane helix</keyword>
<dbReference type="GO" id="GO:0097589">
    <property type="term" value="C:archaeal-type flagellum"/>
    <property type="evidence" value="ECO:0007669"/>
    <property type="project" value="UniProtKB-SubCell"/>
</dbReference>
<evidence type="ECO:0000313" key="7">
    <source>
        <dbReference type="Proteomes" id="UP000198531"/>
    </source>
</evidence>
<sequence>MFDKFNNDDRGQVGIGTLIVFIAMVLVAAIAAGVLVNTAGFLQATAEDAGEESVNKVTNRVEVLSTHGVVGTEQDIDNITMTVRLAAGSSSVDMNETSIKYLSAGNVTTLTNTTNLDGNGDPISSENTFALNEVTDDDGSFGVLNSMNDRYEVEVNTSAIEGSNDANLGGGLTTGEQVTFEITSRTGGTTQVILTMPQQLAGKEPGDPVEL</sequence>
<dbReference type="InterPro" id="IPR013373">
    <property type="entry name" value="Flagellin/pilin_N_arc"/>
</dbReference>
<dbReference type="GO" id="GO:0005198">
    <property type="term" value="F:structural molecule activity"/>
    <property type="evidence" value="ECO:0007669"/>
    <property type="project" value="InterPro"/>
</dbReference>
<keyword evidence="6" id="KW-0282">Flagellum</keyword>
<proteinExistence type="inferred from homology"/>
<evidence type="ECO:0000256" key="5">
    <source>
        <dbReference type="SAM" id="Phobius"/>
    </source>
</evidence>
<dbReference type="STRING" id="553469.SAMN04487947_1582"/>
<reference evidence="7" key="1">
    <citation type="submission" date="2016-10" db="EMBL/GenBank/DDBJ databases">
        <authorList>
            <person name="Varghese N."/>
            <person name="Submissions S."/>
        </authorList>
    </citation>
    <scope>NUCLEOTIDE SEQUENCE [LARGE SCALE GENOMIC DNA]</scope>
    <source>
        <strain evidence="7">CGMCC 1.7736</strain>
    </source>
</reference>
<comment type="function">
    <text evidence="4">Flagellin is the subunit protein which polymerizes to form the filaments of archaeal flagella.</text>
</comment>
<name>A0A1I6GSC8_9EURY</name>
<evidence type="ECO:0000313" key="6">
    <source>
        <dbReference type="EMBL" id="SFR45019.1"/>
    </source>
</evidence>
<accession>A0A1I6GSC8</accession>
<dbReference type="GO" id="GO:0097588">
    <property type="term" value="P:archaeal or bacterial-type flagellum-dependent cell motility"/>
    <property type="evidence" value="ECO:0007669"/>
    <property type="project" value="InterPro"/>
</dbReference>
<comment type="subcellular location">
    <subcellularLocation>
        <location evidence="1 4">Archaeal flagellum</location>
    </subcellularLocation>
</comment>
<organism evidence="6 7">
    <name type="scientific">Halogeometricum rufum</name>
    <dbReference type="NCBI Taxonomy" id="553469"/>
    <lineage>
        <taxon>Archaea</taxon>
        <taxon>Methanobacteriati</taxon>
        <taxon>Methanobacteriota</taxon>
        <taxon>Stenosarchaea group</taxon>
        <taxon>Halobacteria</taxon>
        <taxon>Halobacteriales</taxon>
        <taxon>Haloferacaceae</taxon>
        <taxon>Halogeometricum</taxon>
    </lineage>
</organism>
<gene>
    <name evidence="6" type="ORF">SAMN04487947_1582</name>
</gene>
<comment type="similarity">
    <text evidence="2 4">Belongs to the archaeal flagellin family.</text>
</comment>
<dbReference type="InterPro" id="IPR002774">
    <property type="entry name" value="Flagellin_arc-type"/>
</dbReference>
<dbReference type="PANTHER" id="PTHR35903">
    <property type="entry name" value="FLAGELLIN B1"/>
    <property type="match status" value="1"/>
</dbReference>
<dbReference type="NCBIfam" id="TIGR02537">
    <property type="entry name" value="arch_flag_Nterm"/>
    <property type="match status" value="1"/>
</dbReference>
<dbReference type="AlphaFoldDB" id="A0A1I6GSC8"/>
<keyword evidence="6" id="KW-0966">Cell projection</keyword>
<dbReference type="PANTHER" id="PTHR35903:SF1">
    <property type="entry name" value="FLAGELLIN B1"/>
    <property type="match status" value="1"/>
</dbReference>
<dbReference type="EMBL" id="FOYT01000001">
    <property type="protein sequence ID" value="SFR45019.1"/>
    <property type="molecule type" value="Genomic_DNA"/>
</dbReference>
<evidence type="ECO:0000256" key="1">
    <source>
        <dbReference type="ARBA" id="ARBA00004618"/>
    </source>
</evidence>
<keyword evidence="5" id="KW-0812">Transmembrane</keyword>
<dbReference type="RefSeq" id="WP_089806194.1">
    <property type="nucleotide sequence ID" value="NZ_FOYT01000001.1"/>
</dbReference>
<dbReference type="Proteomes" id="UP000198531">
    <property type="component" value="Unassembled WGS sequence"/>
</dbReference>